<dbReference type="CDD" id="cd00610">
    <property type="entry name" value="OAT_like"/>
    <property type="match status" value="1"/>
</dbReference>
<evidence type="ECO:0000256" key="7">
    <source>
        <dbReference type="ARBA" id="ARBA00023244"/>
    </source>
</evidence>
<sequence length="427" mass="46673">MGRSEELMKRAEKYIPGGVNSPVRAYRNVGMTPRFIQGATGPYIFDVEGNKYIDYICSWGPMILGHNRQEILKKVVRACEDGLSFGAPTEIEVDMAEFICEHIPHVEMIRMVNSGTEAVMSAIRAARGFTGKNKIIKFSGCYHGHSDCLLVDAGSGLMTAGIPGSAGVPEGCTRDTLTAVYNNLASVEQLFEANPGEIAAVIVEPVAANMGVVLPEEEFLPGLRKICDRENALLIFDEVITGFRLAFGGAAEKFGVTPDLVTYGKIIGGGMPVGAYGGRREIMEMVAPLGPVYQAGTLSGNPVAMAAGLAQLQLLYEHPEYYTDLAEKGEKLYGSMESLVREYGAPCTVNHIDSLGCVFFAEHRVRNYEDAGASDTEAFAKYFRYMLEHGVHLAPSQFEAMFLSDAHTDETIEETLRVFEDYLKNRK</sequence>
<dbReference type="GO" id="GO:0008483">
    <property type="term" value="F:transaminase activity"/>
    <property type="evidence" value="ECO:0007669"/>
    <property type="project" value="InterPro"/>
</dbReference>
<evidence type="ECO:0000256" key="4">
    <source>
        <dbReference type="ARBA" id="ARBA00008981"/>
    </source>
</evidence>
<keyword evidence="5 8" id="KW-0663">Pyridoxal phosphate</keyword>
<comment type="pathway">
    <text evidence="3">Porphyrin-containing compound metabolism; protoporphyrin-IX biosynthesis; 5-aminolevulinate from L-glutamyl-tRNA(Glu): step 2/2.</text>
</comment>
<keyword evidence="8" id="KW-0963">Cytoplasm</keyword>
<dbReference type="InterPro" id="IPR015421">
    <property type="entry name" value="PyrdxlP-dep_Trfase_major"/>
</dbReference>
<dbReference type="InterPro" id="IPR015422">
    <property type="entry name" value="PyrdxlP-dep_Trfase_small"/>
</dbReference>
<dbReference type="InterPro" id="IPR015424">
    <property type="entry name" value="PyrdxlP-dep_Trfase"/>
</dbReference>
<protein>
    <recommendedName>
        <fullName evidence="8">Glutamate-1-semialdehyde 2,1-aminomutase</fullName>
        <shortName evidence="8">GSA</shortName>
        <ecNumber evidence="8">5.4.3.8</ecNumber>
    </recommendedName>
    <alternativeName>
        <fullName evidence="8">Glutamate-1-semialdehyde aminotransferase</fullName>
        <shortName evidence="8">GSA-AT</shortName>
    </alternativeName>
</protein>
<dbReference type="InterPro" id="IPR005814">
    <property type="entry name" value="Aminotrans_3"/>
</dbReference>
<reference evidence="9" key="1">
    <citation type="submission" date="2020-10" db="EMBL/GenBank/DDBJ databases">
        <authorList>
            <person name="Gilroy R."/>
        </authorList>
    </citation>
    <scope>NUCLEOTIDE SEQUENCE</scope>
    <source>
        <strain evidence="9">CHK188-20938</strain>
    </source>
</reference>
<dbReference type="Proteomes" id="UP000824169">
    <property type="component" value="Unassembled WGS sequence"/>
</dbReference>
<accession>A0A9D1P3X5</accession>
<evidence type="ECO:0000256" key="8">
    <source>
        <dbReference type="HAMAP-Rule" id="MF_00375"/>
    </source>
</evidence>
<organism evidence="9 10">
    <name type="scientific">Candidatus Scatomonas pullistercoris</name>
    <dbReference type="NCBI Taxonomy" id="2840920"/>
    <lineage>
        <taxon>Bacteria</taxon>
        <taxon>Bacillati</taxon>
        <taxon>Bacillota</taxon>
        <taxon>Clostridia</taxon>
        <taxon>Lachnospirales</taxon>
        <taxon>Lachnospiraceae</taxon>
        <taxon>Lachnospiraceae incertae sedis</taxon>
        <taxon>Candidatus Scatomonas</taxon>
    </lineage>
</organism>
<dbReference type="SUPFAM" id="SSF53383">
    <property type="entry name" value="PLP-dependent transferases"/>
    <property type="match status" value="1"/>
</dbReference>
<reference evidence="9" key="2">
    <citation type="journal article" date="2021" name="PeerJ">
        <title>Extensive microbial diversity within the chicken gut microbiome revealed by metagenomics and culture.</title>
        <authorList>
            <person name="Gilroy R."/>
            <person name="Ravi A."/>
            <person name="Getino M."/>
            <person name="Pursley I."/>
            <person name="Horton D.L."/>
            <person name="Alikhan N.F."/>
            <person name="Baker D."/>
            <person name="Gharbi K."/>
            <person name="Hall N."/>
            <person name="Watson M."/>
            <person name="Adriaenssens E.M."/>
            <person name="Foster-Nyarko E."/>
            <person name="Jarju S."/>
            <person name="Secka A."/>
            <person name="Antonio M."/>
            <person name="Oren A."/>
            <person name="Chaudhuri R.R."/>
            <person name="La Ragione R."/>
            <person name="Hildebrand F."/>
            <person name="Pallen M.J."/>
        </authorList>
    </citation>
    <scope>NUCLEOTIDE SEQUENCE</scope>
    <source>
        <strain evidence="9">CHK188-20938</strain>
    </source>
</reference>
<evidence type="ECO:0000256" key="1">
    <source>
        <dbReference type="ARBA" id="ARBA00001579"/>
    </source>
</evidence>
<dbReference type="GO" id="GO:0030170">
    <property type="term" value="F:pyridoxal phosphate binding"/>
    <property type="evidence" value="ECO:0007669"/>
    <property type="project" value="InterPro"/>
</dbReference>
<dbReference type="Gene3D" id="3.40.640.10">
    <property type="entry name" value="Type I PLP-dependent aspartate aminotransferase-like (Major domain)"/>
    <property type="match status" value="1"/>
</dbReference>
<comment type="subunit">
    <text evidence="8">Homodimer.</text>
</comment>
<evidence type="ECO:0000313" key="10">
    <source>
        <dbReference type="Proteomes" id="UP000824169"/>
    </source>
</evidence>
<name>A0A9D1P3X5_9FIRM</name>
<dbReference type="InterPro" id="IPR004639">
    <property type="entry name" value="4pyrrol_synth_GluAld_NH2Trfase"/>
</dbReference>
<comment type="catalytic activity">
    <reaction evidence="1 8">
        <text>(S)-4-amino-5-oxopentanoate = 5-aminolevulinate</text>
        <dbReference type="Rhea" id="RHEA:14265"/>
        <dbReference type="ChEBI" id="CHEBI:57501"/>
        <dbReference type="ChEBI" id="CHEBI:356416"/>
        <dbReference type="EC" id="5.4.3.8"/>
    </reaction>
</comment>
<dbReference type="AlphaFoldDB" id="A0A9D1P3X5"/>
<dbReference type="InterPro" id="IPR049704">
    <property type="entry name" value="Aminotrans_3_PPA_site"/>
</dbReference>
<evidence type="ECO:0000256" key="5">
    <source>
        <dbReference type="ARBA" id="ARBA00022898"/>
    </source>
</evidence>
<dbReference type="EC" id="5.4.3.8" evidence="8"/>
<dbReference type="PANTHER" id="PTHR43713">
    <property type="entry name" value="GLUTAMATE-1-SEMIALDEHYDE 2,1-AMINOMUTASE"/>
    <property type="match status" value="1"/>
</dbReference>
<dbReference type="Gene3D" id="3.90.1150.10">
    <property type="entry name" value="Aspartate Aminotransferase, domain 1"/>
    <property type="match status" value="1"/>
</dbReference>
<evidence type="ECO:0000256" key="3">
    <source>
        <dbReference type="ARBA" id="ARBA00004819"/>
    </source>
</evidence>
<dbReference type="NCBIfam" id="TIGR00713">
    <property type="entry name" value="hemL"/>
    <property type="match status" value="1"/>
</dbReference>
<keyword evidence="7 8" id="KW-0627">Porphyrin biosynthesis</keyword>
<evidence type="ECO:0000256" key="2">
    <source>
        <dbReference type="ARBA" id="ARBA00001933"/>
    </source>
</evidence>
<comment type="cofactor">
    <cofactor evidence="2 8">
        <name>pyridoxal 5'-phosphate</name>
        <dbReference type="ChEBI" id="CHEBI:597326"/>
    </cofactor>
</comment>
<dbReference type="FunFam" id="3.40.640.10:FF:000021">
    <property type="entry name" value="Glutamate-1-semialdehyde 2,1-aminomutase"/>
    <property type="match status" value="1"/>
</dbReference>
<comment type="caution">
    <text evidence="9">The sequence shown here is derived from an EMBL/GenBank/DDBJ whole genome shotgun (WGS) entry which is preliminary data.</text>
</comment>
<keyword evidence="6 8" id="KW-0413">Isomerase</keyword>
<dbReference type="PROSITE" id="PS00600">
    <property type="entry name" value="AA_TRANSFER_CLASS_3"/>
    <property type="match status" value="1"/>
</dbReference>
<dbReference type="HAMAP" id="MF_00375">
    <property type="entry name" value="HemL_aminotrans_3"/>
    <property type="match status" value="1"/>
</dbReference>
<comment type="similarity">
    <text evidence="4 8">Belongs to the class-III pyridoxal-phosphate-dependent aminotransferase family. HemL subfamily.</text>
</comment>
<dbReference type="GO" id="GO:0042286">
    <property type="term" value="F:glutamate-1-semialdehyde 2,1-aminomutase activity"/>
    <property type="evidence" value="ECO:0007669"/>
    <property type="project" value="UniProtKB-UniRule"/>
</dbReference>
<evidence type="ECO:0000256" key="6">
    <source>
        <dbReference type="ARBA" id="ARBA00023235"/>
    </source>
</evidence>
<dbReference type="EMBL" id="DVOO01000021">
    <property type="protein sequence ID" value="HIV25592.1"/>
    <property type="molecule type" value="Genomic_DNA"/>
</dbReference>
<dbReference type="Pfam" id="PF00202">
    <property type="entry name" value="Aminotran_3"/>
    <property type="match status" value="1"/>
</dbReference>
<dbReference type="NCBIfam" id="NF000818">
    <property type="entry name" value="PRK00062.1"/>
    <property type="match status" value="1"/>
</dbReference>
<comment type="subcellular location">
    <subcellularLocation>
        <location evidence="8">Cytoplasm</location>
    </subcellularLocation>
</comment>
<dbReference type="PANTHER" id="PTHR43713:SF3">
    <property type="entry name" value="GLUTAMATE-1-SEMIALDEHYDE 2,1-AMINOMUTASE 1, CHLOROPLASTIC-RELATED"/>
    <property type="match status" value="1"/>
</dbReference>
<feature type="modified residue" description="N6-(pyridoxal phosphate)lysine" evidence="8">
    <location>
        <position position="265"/>
    </location>
</feature>
<evidence type="ECO:0000313" key="9">
    <source>
        <dbReference type="EMBL" id="HIV25592.1"/>
    </source>
</evidence>
<dbReference type="GO" id="GO:0006782">
    <property type="term" value="P:protoporphyrinogen IX biosynthetic process"/>
    <property type="evidence" value="ECO:0007669"/>
    <property type="project" value="UniProtKB-UniRule"/>
</dbReference>
<proteinExistence type="inferred from homology"/>
<gene>
    <name evidence="8 9" type="primary">hemL</name>
    <name evidence="9" type="ORF">IAB71_07390</name>
</gene>
<dbReference type="GO" id="GO:0005737">
    <property type="term" value="C:cytoplasm"/>
    <property type="evidence" value="ECO:0007669"/>
    <property type="project" value="UniProtKB-SubCell"/>
</dbReference>